<keyword evidence="2" id="KW-0479">Metal-binding</keyword>
<dbReference type="AlphaFoldDB" id="G2YA29"/>
<feature type="domain" description="Zn(2)-C6 fungal-type" evidence="5">
    <location>
        <begin position="50"/>
        <end position="79"/>
    </location>
</feature>
<dbReference type="PROSITE" id="PS50048">
    <property type="entry name" value="ZN2_CY6_FUNGAL_2"/>
    <property type="match status" value="1"/>
</dbReference>
<evidence type="ECO:0000256" key="3">
    <source>
        <dbReference type="ARBA" id="ARBA00023242"/>
    </source>
</evidence>
<dbReference type="eggNOG" id="ENOG502SIT3">
    <property type="taxonomic scope" value="Eukaryota"/>
</dbReference>
<accession>G2YA29</accession>
<keyword evidence="3" id="KW-0539">Nucleus</keyword>
<dbReference type="InParanoid" id="G2YA29"/>
<dbReference type="Pfam" id="PF00172">
    <property type="entry name" value="Zn_clus"/>
    <property type="match status" value="1"/>
</dbReference>
<dbReference type="Pfam" id="PF04082">
    <property type="entry name" value="Fungal_trans"/>
    <property type="match status" value="1"/>
</dbReference>
<dbReference type="InterPro" id="IPR050613">
    <property type="entry name" value="Sec_Metabolite_Reg"/>
</dbReference>
<comment type="subcellular location">
    <subcellularLocation>
        <location evidence="1">Nucleus</location>
    </subcellularLocation>
</comment>
<dbReference type="SUPFAM" id="SSF57701">
    <property type="entry name" value="Zn2/Cys6 DNA-binding domain"/>
    <property type="match status" value="1"/>
</dbReference>
<dbReference type="SMART" id="SM00906">
    <property type="entry name" value="Fungal_trans"/>
    <property type="match status" value="1"/>
</dbReference>
<dbReference type="SMART" id="SM00066">
    <property type="entry name" value="GAL4"/>
    <property type="match status" value="1"/>
</dbReference>
<feature type="region of interest" description="Disordered" evidence="4">
    <location>
        <begin position="744"/>
        <end position="763"/>
    </location>
</feature>
<dbReference type="PANTHER" id="PTHR31001:SF50">
    <property type="entry name" value="ZN(II)2CYS6 TRANSCRIPTION FACTOR (EUROFUNG)"/>
    <property type="match status" value="1"/>
</dbReference>
<evidence type="ECO:0000313" key="7">
    <source>
        <dbReference type="Proteomes" id="UP000008177"/>
    </source>
</evidence>
<dbReference type="HOGENOM" id="CLU_004083_2_0_1"/>
<dbReference type="InterPro" id="IPR036864">
    <property type="entry name" value="Zn2-C6_fun-type_DNA-bd_sf"/>
</dbReference>
<dbReference type="PROSITE" id="PS00463">
    <property type="entry name" value="ZN2_CY6_FUNGAL_1"/>
    <property type="match status" value="1"/>
</dbReference>
<dbReference type="GO" id="GO:0005634">
    <property type="term" value="C:nucleus"/>
    <property type="evidence" value="ECO:0007669"/>
    <property type="project" value="UniProtKB-SubCell"/>
</dbReference>
<feature type="compositionally biased region" description="Polar residues" evidence="4">
    <location>
        <begin position="157"/>
        <end position="173"/>
    </location>
</feature>
<dbReference type="Gene3D" id="4.10.240.10">
    <property type="entry name" value="Zn(2)-C6 fungal-type DNA-binding domain"/>
    <property type="match status" value="1"/>
</dbReference>
<dbReference type="Proteomes" id="UP000008177">
    <property type="component" value="Unplaced contigs"/>
</dbReference>
<reference evidence="7" key="1">
    <citation type="journal article" date="2011" name="PLoS Genet.">
        <title>Genomic analysis of the necrotrophic fungal pathogens Sclerotinia sclerotiorum and Botrytis cinerea.</title>
        <authorList>
            <person name="Amselem J."/>
            <person name="Cuomo C.A."/>
            <person name="van Kan J.A."/>
            <person name="Viaud M."/>
            <person name="Benito E.P."/>
            <person name="Couloux A."/>
            <person name="Coutinho P.M."/>
            <person name="de Vries R.P."/>
            <person name="Dyer P.S."/>
            <person name="Fillinger S."/>
            <person name="Fournier E."/>
            <person name="Gout L."/>
            <person name="Hahn M."/>
            <person name="Kohn L."/>
            <person name="Lapalu N."/>
            <person name="Plummer K.M."/>
            <person name="Pradier J.M."/>
            <person name="Quevillon E."/>
            <person name="Sharon A."/>
            <person name="Simon A."/>
            <person name="ten Have A."/>
            <person name="Tudzynski B."/>
            <person name="Tudzynski P."/>
            <person name="Wincker P."/>
            <person name="Andrew M."/>
            <person name="Anthouard V."/>
            <person name="Beever R.E."/>
            <person name="Beffa R."/>
            <person name="Benoit I."/>
            <person name="Bouzid O."/>
            <person name="Brault B."/>
            <person name="Chen Z."/>
            <person name="Choquer M."/>
            <person name="Collemare J."/>
            <person name="Cotton P."/>
            <person name="Danchin E.G."/>
            <person name="Da Silva C."/>
            <person name="Gautier A."/>
            <person name="Giraud C."/>
            <person name="Giraud T."/>
            <person name="Gonzalez C."/>
            <person name="Grossetete S."/>
            <person name="Guldener U."/>
            <person name="Henrissat B."/>
            <person name="Howlett B.J."/>
            <person name="Kodira C."/>
            <person name="Kretschmer M."/>
            <person name="Lappartient A."/>
            <person name="Leroch M."/>
            <person name="Levis C."/>
            <person name="Mauceli E."/>
            <person name="Neuveglise C."/>
            <person name="Oeser B."/>
            <person name="Pearson M."/>
            <person name="Poulain J."/>
            <person name="Poussereau N."/>
            <person name="Quesneville H."/>
            <person name="Rascle C."/>
            <person name="Schumacher J."/>
            <person name="Segurens B."/>
            <person name="Sexton A."/>
            <person name="Silva E."/>
            <person name="Sirven C."/>
            <person name="Soanes D.M."/>
            <person name="Talbot N.J."/>
            <person name="Templeton M."/>
            <person name="Yandava C."/>
            <person name="Yarden O."/>
            <person name="Zeng Q."/>
            <person name="Rollins J.A."/>
            <person name="Lebrun M.H."/>
            <person name="Dickman M."/>
        </authorList>
    </citation>
    <scope>NUCLEOTIDE SEQUENCE [LARGE SCALE GENOMIC DNA]</scope>
    <source>
        <strain evidence="7">T4</strain>
    </source>
</reference>
<name>G2YA29_BOTF4</name>
<dbReference type="GO" id="GO:0006351">
    <property type="term" value="P:DNA-templated transcription"/>
    <property type="evidence" value="ECO:0007669"/>
    <property type="project" value="InterPro"/>
</dbReference>
<gene>
    <name evidence="6" type="ORF">BofuT4_P027760.1</name>
</gene>
<evidence type="ECO:0000313" key="6">
    <source>
        <dbReference type="EMBL" id="CCD49406.1"/>
    </source>
</evidence>
<evidence type="ECO:0000256" key="2">
    <source>
        <dbReference type="ARBA" id="ARBA00022723"/>
    </source>
</evidence>
<sequence>MTSRDIVVVILIAKWLVMPFNVFDALGYGYRVEFAAVIVGSVATSAKLRSCVICRSRKVRCDKLSPCSNCRRANIPCVLPSTDRPPRWARRLERAGNSAADSNGAKPGQEVNSKGDPIIERLHNLENLVKELRGQLEHANATAGHLNDDGLPRLGGSDSSQLGPNHDLNSFKDNGSVEITSDVQKKFGRLVLKDVNRSRYISSGFWARMNDEIEGLQMETRGALDADSDISSNDEDVPERMVSILEHERTPSERHRFLFQHNLNLSDSDLSKLRPLPSQIPFLLNVYSENIHVFMRIVDITAITDMIRDLRGNKGTELTPANEALMFSIYYATVTSMEEDEVTGNFGCTKSEMSFKYRLGLENSLAKADFLNEPDITLVKALLIFLFLVRRHESPRFVWMMTGLVIRMAQALGLHRDGSHFPNLTPYEVETRRRVWWTVCLLDLRASEDQGTELSTTGNSVDTKFPLNINDVDLNPHTKNMPPARSGVTDMTLTVVSAEMCDVMRRLMASSIGESPSSPEIQSQLLHDLYGAVDKHFLQLNMGSKAIASWCLSTLTHMVVSKMNLILNLPVLFSSPSESHSEKVRTKLLISAIEVAEYNHALNSEKGCQNWNWLFQTCTHWHAIVYLLIETSRRQWSPIIERAWVALHSKWLIPRQLTSHSEREENSRIWVPLRKLMAKTRKHRIAELQRLRENSWSAIELEREDEKIPLPASPVPSYDGKSDNLFRERWRELVAIPLEIDDQTRPAEIHTPKSTASESPTTQQNLNFTSVYKHNDFCSNPNIDNTNLVGQESSNMNDQSVYPHIQTRPEQSSYLSHDGVDHVSSECYGQDPNLNLDDISPPWSYIDPSGGMFSDIDVNMDLDMDVNWYEWIESAQVMDLPL</sequence>
<dbReference type="CDD" id="cd12148">
    <property type="entry name" value="fungal_TF_MHR"/>
    <property type="match status" value="1"/>
</dbReference>
<evidence type="ECO:0000256" key="1">
    <source>
        <dbReference type="ARBA" id="ARBA00004123"/>
    </source>
</evidence>
<dbReference type="EMBL" id="FQ790302">
    <property type="protein sequence ID" value="CCD49406.1"/>
    <property type="molecule type" value="Genomic_DNA"/>
</dbReference>
<dbReference type="PANTHER" id="PTHR31001">
    <property type="entry name" value="UNCHARACTERIZED TRANSCRIPTIONAL REGULATORY PROTEIN"/>
    <property type="match status" value="1"/>
</dbReference>
<feature type="region of interest" description="Disordered" evidence="4">
    <location>
        <begin position="94"/>
        <end position="116"/>
    </location>
</feature>
<dbReference type="InterPro" id="IPR007219">
    <property type="entry name" value="XnlR_reg_dom"/>
</dbReference>
<organism evidence="6 7">
    <name type="scientific">Botryotinia fuckeliana (strain T4)</name>
    <name type="common">Noble rot fungus</name>
    <name type="synonym">Botrytis cinerea</name>
    <dbReference type="NCBI Taxonomy" id="999810"/>
    <lineage>
        <taxon>Eukaryota</taxon>
        <taxon>Fungi</taxon>
        <taxon>Dikarya</taxon>
        <taxon>Ascomycota</taxon>
        <taxon>Pezizomycotina</taxon>
        <taxon>Leotiomycetes</taxon>
        <taxon>Helotiales</taxon>
        <taxon>Sclerotiniaceae</taxon>
        <taxon>Botrytis</taxon>
    </lineage>
</organism>
<dbReference type="STRING" id="999810.G2YA29"/>
<evidence type="ECO:0000259" key="5">
    <source>
        <dbReference type="PROSITE" id="PS50048"/>
    </source>
</evidence>
<protein>
    <submittedName>
        <fullName evidence="6">Similar to transcription factor Cys6</fullName>
    </submittedName>
</protein>
<dbReference type="InterPro" id="IPR001138">
    <property type="entry name" value="Zn2Cys6_DnaBD"/>
</dbReference>
<dbReference type="GO" id="GO:0003677">
    <property type="term" value="F:DNA binding"/>
    <property type="evidence" value="ECO:0007669"/>
    <property type="project" value="InterPro"/>
</dbReference>
<dbReference type="OrthoDB" id="3989227at2759"/>
<dbReference type="GO" id="GO:0008270">
    <property type="term" value="F:zinc ion binding"/>
    <property type="evidence" value="ECO:0007669"/>
    <property type="project" value="InterPro"/>
</dbReference>
<feature type="region of interest" description="Disordered" evidence="4">
    <location>
        <begin position="143"/>
        <end position="173"/>
    </location>
</feature>
<proteinExistence type="predicted"/>
<dbReference type="GO" id="GO:0000981">
    <property type="term" value="F:DNA-binding transcription factor activity, RNA polymerase II-specific"/>
    <property type="evidence" value="ECO:0007669"/>
    <property type="project" value="InterPro"/>
</dbReference>
<evidence type="ECO:0000256" key="4">
    <source>
        <dbReference type="SAM" id="MobiDB-lite"/>
    </source>
</evidence>
<dbReference type="CDD" id="cd00067">
    <property type="entry name" value="GAL4"/>
    <property type="match status" value="1"/>
</dbReference>
<feature type="compositionally biased region" description="Polar residues" evidence="4">
    <location>
        <begin position="752"/>
        <end position="763"/>
    </location>
</feature>